<evidence type="ECO:0000256" key="1">
    <source>
        <dbReference type="ARBA" id="ARBA00005466"/>
    </source>
</evidence>
<evidence type="ECO:0000259" key="5">
    <source>
        <dbReference type="Pfam" id="PF01565"/>
    </source>
</evidence>
<dbReference type="GO" id="GO:0016491">
    <property type="term" value="F:oxidoreductase activity"/>
    <property type="evidence" value="ECO:0007669"/>
    <property type="project" value="UniProtKB-KW"/>
</dbReference>
<comment type="caution">
    <text evidence="6">The sequence shown here is derived from an EMBL/GenBank/DDBJ whole genome shotgun (WGS) entry which is preliminary data.</text>
</comment>
<dbReference type="eggNOG" id="KOG1231">
    <property type="taxonomic scope" value="Eukaryota"/>
</dbReference>
<dbReference type="OrthoDB" id="2151789at2759"/>
<evidence type="ECO:0000313" key="7">
    <source>
        <dbReference type="Proteomes" id="UP000020467"/>
    </source>
</evidence>
<evidence type="ECO:0000256" key="4">
    <source>
        <dbReference type="ARBA" id="ARBA00023002"/>
    </source>
</evidence>
<dbReference type="PANTHER" id="PTHR42973:SF13">
    <property type="entry name" value="FAD-BINDING PCMH-TYPE DOMAIN-CONTAINING PROTEIN"/>
    <property type="match status" value="1"/>
</dbReference>
<dbReference type="InterPro" id="IPR006094">
    <property type="entry name" value="Oxid_FAD_bind_N"/>
</dbReference>
<organism evidence="6 7">
    <name type="scientific">Colletotrichum fioriniae PJ7</name>
    <dbReference type="NCBI Taxonomy" id="1445577"/>
    <lineage>
        <taxon>Eukaryota</taxon>
        <taxon>Fungi</taxon>
        <taxon>Dikarya</taxon>
        <taxon>Ascomycota</taxon>
        <taxon>Pezizomycotina</taxon>
        <taxon>Sordariomycetes</taxon>
        <taxon>Hypocreomycetidae</taxon>
        <taxon>Glomerellales</taxon>
        <taxon>Glomerellaceae</taxon>
        <taxon>Colletotrichum</taxon>
        <taxon>Colletotrichum acutatum species complex</taxon>
    </lineage>
</organism>
<evidence type="ECO:0000313" key="6">
    <source>
        <dbReference type="EMBL" id="EXF86346.1"/>
    </source>
</evidence>
<keyword evidence="4" id="KW-0560">Oxidoreductase</keyword>
<keyword evidence="3" id="KW-0274">FAD</keyword>
<reference evidence="6 7" key="1">
    <citation type="submission" date="2014-02" db="EMBL/GenBank/DDBJ databases">
        <title>The genome sequence of Colletotrichum fioriniae PJ7.</title>
        <authorList>
            <person name="Baroncelli R."/>
            <person name="Thon M.R."/>
        </authorList>
    </citation>
    <scope>NUCLEOTIDE SEQUENCE [LARGE SCALE GENOMIC DNA]</scope>
    <source>
        <strain evidence="6 7">PJ7</strain>
    </source>
</reference>
<dbReference type="InterPro" id="IPR016169">
    <property type="entry name" value="FAD-bd_PCMH_sub2"/>
</dbReference>
<sequence>MHLKPTTSQQVSDVFKALSNEAAGCWTVAIRSGDHSPFPSNNTANGVTIDLRGMSSVSHMDNSHMQGHGIAAIGTGGRWGDVYSTLNEHGVMTTGGRKGHVGVGVSHSSSFAGLKDLGPVIDTRATAPNSSSSSNSQGHLVCTTYGLRRASTQPWRWATKSSEFSRPSSWA</sequence>
<proteinExistence type="inferred from homology"/>
<feature type="domain" description="FAD linked oxidase N-terminal" evidence="5">
    <location>
        <begin position="4"/>
        <end position="104"/>
    </location>
</feature>
<dbReference type="PANTHER" id="PTHR42973">
    <property type="entry name" value="BINDING OXIDOREDUCTASE, PUTATIVE (AFU_ORTHOLOGUE AFUA_1G17690)-RELATED"/>
    <property type="match status" value="1"/>
</dbReference>
<dbReference type="KEGG" id="cfj:CFIO01_00043"/>
<keyword evidence="7" id="KW-1185">Reference proteome</keyword>
<evidence type="ECO:0000256" key="3">
    <source>
        <dbReference type="ARBA" id="ARBA00022827"/>
    </source>
</evidence>
<dbReference type="InterPro" id="IPR050416">
    <property type="entry name" value="FAD-linked_Oxidoreductase"/>
</dbReference>
<dbReference type="SUPFAM" id="SSF56176">
    <property type="entry name" value="FAD-binding/transporter-associated domain-like"/>
    <property type="match status" value="1"/>
</dbReference>
<dbReference type="AlphaFoldDB" id="A0A010S0D1"/>
<accession>A0A010S0D1</accession>
<dbReference type="Proteomes" id="UP000020467">
    <property type="component" value="Unassembled WGS sequence"/>
</dbReference>
<name>A0A010S0D1_9PEZI</name>
<gene>
    <name evidence="6" type="ORF">CFIO01_00043</name>
</gene>
<dbReference type="Gene3D" id="3.30.465.10">
    <property type="match status" value="1"/>
</dbReference>
<dbReference type="InterPro" id="IPR036318">
    <property type="entry name" value="FAD-bd_PCMH-like_sf"/>
</dbReference>
<protein>
    <submittedName>
        <fullName evidence="6">FAD binding domain-containing protein</fullName>
    </submittedName>
</protein>
<dbReference type="GO" id="GO:0050660">
    <property type="term" value="F:flavin adenine dinucleotide binding"/>
    <property type="evidence" value="ECO:0007669"/>
    <property type="project" value="InterPro"/>
</dbReference>
<evidence type="ECO:0000256" key="2">
    <source>
        <dbReference type="ARBA" id="ARBA00022630"/>
    </source>
</evidence>
<keyword evidence="2" id="KW-0285">Flavoprotein</keyword>
<dbReference type="EMBL" id="JARH01000012">
    <property type="protein sequence ID" value="EXF86346.1"/>
    <property type="molecule type" value="Genomic_DNA"/>
</dbReference>
<dbReference type="Pfam" id="PF01565">
    <property type="entry name" value="FAD_binding_4"/>
    <property type="match status" value="1"/>
</dbReference>
<dbReference type="HOGENOM" id="CLU_1562757_0_0_1"/>
<comment type="similarity">
    <text evidence="1">Belongs to the oxygen-dependent FAD-linked oxidoreductase family.</text>
</comment>